<evidence type="ECO:0000313" key="4">
    <source>
        <dbReference type="Proteomes" id="UP000002051"/>
    </source>
</evidence>
<proteinExistence type="predicted"/>
<evidence type="ECO:0000313" key="3">
    <source>
        <dbReference type="EnsemblPlants" id="AET00495"/>
    </source>
</evidence>
<reference evidence="1 4" key="1">
    <citation type="journal article" date="2011" name="Nature">
        <title>The Medicago genome provides insight into the evolution of rhizobial symbioses.</title>
        <authorList>
            <person name="Young N.D."/>
            <person name="Debelle F."/>
            <person name="Oldroyd G.E."/>
            <person name="Geurts R."/>
            <person name="Cannon S.B."/>
            <person name="Udvardi M.K."/>
            <person name="Benedito V.A."/>
            <person name="Mayer K.F."/>
            <person name="Gouzy J."/>
            <person name="Schoof H."/>
            <person name="Van de Peer Y."/>
            <person name="Proost S."/>
            <person name="Cook D.R."/>
            <person name="Meyers B.C."/>
            <person name="Spannagl M."/>
            <person name="Cheung F."/>
            <person name="De Mita S."/>
            <person name="Krishnakumar V."/>
            <person name="Gundlach H."/>
            <person name="Zhou S."/>
            <person name="Mudge J."/>
            <person name="Bharti A.K."/>
            <person name="Murray J.D."/>
            <person name="Naoumkina M.A."/>
            <person name="Rosen B."/>
            <person name="Silverstein K.A."/>
            <person name="Tang H."/>
            <person name="Rombauts S."/>
            <person name="Zhao P.X."/>
            <person name="Zhou P."/>
            <person name="Barbe V."/>
            <person name="Bardou P."/>
            <person name="Bechner M."/>
            <person name="Bellec A."/>
            <person name="Berger A."/>
            <person name="Berges H."/>
            <person name="Bidwell S."/>
            <person name="Bisseling T."/>
            <person name="Choisne N."/>
            <person name="Couloux A."/>
            <person name="Denny R."/>
            <person name="Deshpande S."/>
            <person name="Dai X."/>
            <person name="Doyle J.J."/>
            <person name="Dudez A.M."/>
            <person name="Farmer A.D."/>
            <person name="Fouteau S."/>
            <person name="Franken C."/>
            <person name="Gibelin C."/>
            <person name="Gish J."/>
            <person name="Goldstein S."/>
            <person name="Gonzalez A.J."/>
            <person name="Green P.J."/>
            <person name="Hallab A."/>
            <person name="Hartog M."/>
            <person name="Hua A."/>
            <person name="Humphray S.J."/>
            <person name="Jeong D.H."/>
            <person name="Jing Y."/>
            <person name="Jocker A."/>
            <person name="Kenton S.M."/>
            <person name="Kim D.J."/>
            <person name="Klee K."/>
            <person name="Lai H."/>
            <person name="Lang C."/>
            <person name="Lin S."/>
            <person name="Macmil S.L."/>
            <person name="Magdelenat G."/>
            <person name="Matthews L."/>
            <person name="McCorrison J."/>
            <person name="Monaghan E.L."/>
            <person name="Mun J.H."/>
            <person name="Najar F.Z."/>
            <person name="Nicholson C."/>
            <person name="Noirot C."/>
            <person name="O'Bleness M."/>
            <person name="Paule C.R."/>
            <person name="Poulain J."/>
            <person name="Prion F."/>
            <person name="Qin B."/>
            <person name="Qu C."/>
            <person name="Retzel E.F."/>
            <person name="Riddle C."/>
            <person name="Sallet E."/>
            <person name="Samain S."/>
            <person name="Samson N."/>
            <person name="Sanders I."/>
            <person name="Saurat O."/>
            <person name="Scarpelli C."/>
            <person name="Schiex T."/>
            <person name="Segurens B."/>
            <person name="Severin A.J."/>
            <person name="Sherrier D.J."/>
            <person name="Shi R."/>
            <person name="Sims S."/>
            <person name="Singer S.R."/>
            <person name="Sinharoy S."/>
            <person name="Sterck L."/>
            <person name="Viollet A."/>
            <person name="Wang B.B."/>
            <person name="Wang K."/>
            <person name="Wang M."/>
            <person name="Wang X."/>
            <person name="Warfsmann J."/>
            <person name="Weissenbach J."/>
            <person name="White D.D."/>
            <person name="White J.D."/>
            <person name="Wiley G.B."/>
            <person name="Wincker P."/>
            <person name="Xing Y."/>
            <person name="Yang L."/>
            <person name="Yao Z."/>
            <person name="Ying F."/>
            <person name="Zhai J."/>
            <person name="Zhou L."/>
            <person name="Zuber A."/>
            <person name="Denarie J."/>
            <person name="Dixon R.A."/>
            <person name="May G.D."/>
            <person name="Schwartz D.C."/>
            <person name="Rogers J."/>
            <person name="Quetier F."/>
            <person name="Town C.D."/>
            <person name="Roe B.A."/>
        </authorList>
    </citation>
    <scope>NUCLEOTIDE SEQUENCE [LARGE SCALE GENOMIC DNA]</scope>
    <source>
        <strain evidence="1">A17</strain>
        <strain evidence="3 4">cv. Jemalong A17</strain>
    </source>
</reference>
<dbReference type="EnsemblPlants" id="AET00495">
    <property type="protein sequence ID" value="AET00495"/>
    <property type="gene ID" value="MTR_5g092690"/>
</dbReference>
<gene>
    <name evidence="1" type="ordered locus">MTR_5g092690</name>
    <name evidence="2" type="ORF">MtrunA17_Chr5g0444091</name>
</gene>
<organism evidence="1 4">
    <name type="scientific">Medicago truncatula</name>
    <name type="common">Barrel medic</name>
    <name type="synonym">Medicago tribuloides</name>
    <dbReference type="NCBI Taxonomy" id="3880"/>
    <lineage>
        <taxon>Eukaryota</taxon>
        <taxon>Viridiplantae</taxon>
        <taxon>Streptophyta</taxon>
        <taxon>Embryophyta</taxon>
        <taxon>Tracheophyta</taxon>
        <taxon>Spermatophyta</taxon>
        <taxon>Magnoliopsida</taxon>
        <taxon>eudicotyledons</taxon>
        <taxon>Gunneridae</taxon>
        <taxon>Pentapetalae</taxon>
        <taxon>rosids</taxon>
        <taxon>fabids</taxon>
        <taxon>Fabales</taxon>
        <taxon>Fabaceae</taxon>
        <taxon>Papilionoideae</taxon>
        <taxon>50 kb inversion clade</taxon>
        <taxon>NPAAA clade</taxon>
        <taxon>Hologalegina</taxon>
        <taxon>IRL clade</taxon>
        <taxon>Trifolieae</taxon>
        <taxon>Medicago</taxon>
    </lineage>
</organism>
<dbReference type="Proteomes" id="UP000265566">
    <property type="component" value="Chromosome 5"/>
</dbReference>
<dbReference type="Proteomes" id="UP000002051">
    <property type="component" value="Chromosome 5"/>
</dbReference>
<dbReference type="PaxDb" id="3880-AET00495"/>
<evidence type="ECO:0000313" key="2">
    <source>
        <dbReference type="EMBL" id="RHN57778.1"/>
    </source>
</evidence>
<dbReference type="EMBL" id="PSQE01000005">
    <property type="protein sequence ID" value="RHN57778.1"/>
    <property type="molecule type" value="Genomic_DNA"/>
</dbReference>
<reference evidence="1 4" key="2">
    <citation type="journal article" date="2014" name="BMC Genomics">
        <title>An improved genome release (version Mt4.0) for the model legume Medicago truncatula.</title>
        <authorList>
            <person name="Tang H."/>
            <person name="Krishnakumar V."/>
            <person name="Bidwell S."/>
            <person name="Rosen B."/>
            <person name="Chan A."/>
            <person name="Zhou S."/>
            <person name="Gentzbittel L."/>
            <person name="Childs K.L."/>
            <person name="Yandell M."/>
            <person name="Gundlach H."/>
            <person name="Mayer K.F."/>
            <person name="Schwartz D.C."/>
            <person name="Town C.D."/>
        </authorList>
    </citation>
    <scope>GENOME REANNOTATION</scope>
    <source>
        <strain evidence="3 4">cv. Jemalong A17</strain>
    </source>
</reference>
<dbReference type="EMBL" id="CM001221">
    <property type="protein sequence ID" value="AET00495.1"/>
    <property type="molecule type" value="Genomic_DNA"/>
</dbReference>
<dbReference type="HOGENOM" id="CLU_1973818_0_0_1"/>
<protein>
    <submittedName>
        <fullName evidence="1 3">Uncharacterized protein</fullName>
    </submittedName>
</protein>
<reference evidence="2" key="4">
    <citation type="journal article" date="2018" name="Nat. Plants">
        <title>Whole-genome landscape of Medicago truncatula symbiotic genes.</title>
        <authorList>
            <person name="Pecrix Y."/>
            <person name="Gamas P."/>
            <person name="Carrere S."/>
        </authorList>
    </citation>
    <scope>NUCLEOTIDE SEQUENCE</scope>
    <source>
        <tissue evidence="2">Leaves</tissue>
    </source>
</reference>
<evidence type="ECO:0000313" key="1">
    <source>
        <dbReference type="EMBL" id="AET00495.1"/>
    </source>
</evidence>
<dbReference type="AlphaFoldDB" id="G7K8J4"/>
<sequence>MHGRLAIAFAHEEVDSLQAHSFPQESQPCLLGCQWELHGVHCKGQKASKAHDFINEFNAIERVREAGSSPTRCSVSVLFTQNHLTLLKRCEWNTCTERALTFGMEEGVSRQNGQERLDFYILKLERG</sequence>
<accession>G7K8J4</accession>
<dbReference type="Gramene" id="rna33363">
    <property type="protein sequence ID" value="RHN57778.1"/>
    <property type="gene ID" value="gene33363"/>
</dbReference>
<reference evidence="3" key="3">
    <citation type="submission" date="2015-04" db="UniProtKB">
        <authorList>
            <consortium name="EnsemblPlants"/>
        </authorList>
    </citation>
    <scope>IDENTIFICATION</scope>
    <source>
        <strain evidence="3">cv. Jemalong A17</strain>
    </source>
</reference>
<name>G7K8J4_MEDTR</name>
<keyword evidence="4" id="KW-1185">Reference proteome</keyword>